<comment type="caution">
    <text evidence="3">The sequence shown here is derived from an EMBL/GenBank/DDBJ whole genome shotgun (WGS) entry which is preliminary data.</text>
</comment>
<evidence type="ECO:0000256" key="2">
    <source>
        <dbReference type="SAM" id="Phobius"/>
    </source>
</evidence>
<feature type="transmembrane region" description="Helical" evidence="2">
    <location>
        <begin position="39"/>
        <end position="63"/>
    </location>
</feature>
<proteinExistence type="predicted"/>
<feature type="compositionally biased region" description="Low complexity" evidence="1">
    <location>
        <begin position="166"/>
        <end position="202"/>
    </location>
</feature>
<organism evidence="3 4">
    <name type="scientific">Antiquaquibacter soli</name>
    <dbReference type="NCBI Taxonomy" id="3064523"/>
    <lineage>
        <taxon>Bacteria</taxon>
        <taxon>Bacillati</taxon>
        <taxon>Actinomycetota</taxon>
        <taxon>Actinomycetes</taxon>
        <taxon>Micrococcales</taxon>
        <taxon>Microbacteriaceae</taxon>
        <taxon>Antiquaquibacter</taxon>
    </lineage>
</organism>
<reference evidence="3 4" key="1">
    <citation type="submission" date="2023-07" db="EMBL/GenBank/DDBJ databases">
        <title>Protaetiibacter sp. nov WY-16 isolated from soil.</title>
        <authorList>
            <person name="Liu B."/>
            <person name="Wan Y."/>
        </authorList>
    </citation>
    <scope>NUCLEOTIDE SEQUENCE [LARGE SCALE GENOMIC DNA]</scope>
    <source>
        <strain evidence="3 4">WY-16</strain>
    </source>
</reference>
<evidence type="ECO:0000256" key="1">
    <source>
        <dbReference type="SAM" id="MobiDB-lite"/>
    </source>
</evidence>
<name>A0ABT9BLE1_9MICO</name>
<keyword evidence="4" id="KW-1185">Reference proteome</keyword>
<keyword evidence="2" id="KW-1133">Transmembrane helix</keyword>
<dbReference type="Proteomes" id="UP001241072">
    <property type="component" value="Unassembled WGS sequence"/>
</dbReference>
<evidence type="ECO:0000313" key="3">
    <source>
        <dbReference type="EMBL" id="MDO7881826.1"/>
    </source>
</evidence>
<keyword evidence="2" id="KW-0812">Transmembrane</keyword>
<evidence type="ECO:0008006" key="5">
    <source>
        <dbReference type="Google" id="ProtNLM"/>
    </source>
</evidence>
<dbReference type="EMBL" id="JAUQUB010000001">
    <property type="protein sequence ID" value="MDO7881826.1"/>
    <property type="molecule type" value="Genomic_DNA"/>
</dbReference>
<gene>
    <name evidence="3" type="ORF">Q5716_06245</name>
</gene>
<protein>
    <recommendedName>
        <fullName evidence="5">Cell division protein FtsL</fullName>
    </recommendedName>
</protein>
<feature type="region of interest" description="Disordered" evidence="1">
    <location>
        <begin position="158"/>
        <end position="202"/>
    </location>
</feature>
<accession>A0ABT9BLE1</accession>
<evidence type="ECO:0000313" key="4">
    <source>
        <dbReference type="Proteomes" id="UP001241072"/>
    </source>
</evidence>
<sequence>MSNLAYAAPNRRPVEREPEHPRHIEIVPSRAQKRARPRVAYAVVTVASLFAIFAAQLLLSIVVSDGAYQISALQSQQKELLREQDALSEQLDLLGSSQHLAANAAALGMVPGSSPLFLDVSSGGIAPAPGTIDRVGCGGTCNLVLNSLLTGMPLVTTAPAQDRLGPQGTTTTTTTTTNQTTGTTPPAAPTAPVDALPAPVTH</sequence>
<keyword evidence="2" id="KW-0472">Membrane</keyword>
<feature type="region of interest" description="Disordered" evidence="1">
    <location>
        <begin position="1"/>
        <end position="20"/>
    </location>
</feature>
<dbReference type="RefSeq" id="WP_305002222.1">
    <property type="nucleotide sequence ID" value="NZ_JAUQUB010000001.1"/>
</dbReference>